<dbReference type="RefSeq" id="WP_188838420.1">
    <property type="nucleotide sequence ID" value="NZ_BMHI01000005.1"/>
</dbReference>
<evidence type="ECO:0000259" key="2">
    <source>
        <dbReference type="Pfam" id="PF08327"/>
    </source>
</evidence>
<dbReference type="InterPro" id="IPR013538">
    <property type="entry name" value="ASHA1/2-like_C"/>
</dbReference>
<accession>A0A916TEA8</accession>
<dbReference type="InterPro" id="IPR023393">
    <property type="entry name" value="START-like_dom_sf"/>
</dbReference>
<sequence length="142" mass="15608">MPTVTRTITIPRDTAAVWRQFTSAEGLRRWLSADITIDLRRGGAYRMLGGDGGTWISGVVLEFEPEKLFVLSWLEEDAGWMHPGRLTIALEGGGEQTAVTLTHDGFAGIGTPTWERAEAAYERGLERHPVLERLTDAVVTAA</sequence>
<dbReference type="CDD" id="cd07814">
    <property type="entry name" value="SRPBCC_CalC_Aha1-like"/>
    <property type="match status" value="1"/>
</dbReference>
<reference evidence="3" key="1">
    <citation type="journal article" date="2014" name="Int. J. Syst. Evol. Microbiol.">
        <title>Complete genome sequence of Corynebacterium casei LMG S-19264T (=DSM 44701T), isolated from a smear-ripened cheese.</title>
        <authorList>
            <consortium name="US DOE Joint Genome Institute (JGI-PGF)"/>
            <person name="Walter F."/>
            <person name="Albersmeier A."/>
            <person name="Kalinowski J."/>
            <person name="Ruckert C."/>
        </authorList>
    </citation>
    <scope>NUCLEOTIDE SEQUENCE</scope>
    <source>
        <strain evidence="3">CGMCC 1.15085</strain>
    </source>
</reference>
<feature type="domain" description="Activator of Hsp90 ATPase homologue 1/2-like C-terminal" evidence="2">
    <location>
        <begin position="15"/>
        <end position="107"/>
    </location>
</feature>
<dbReference type="Proteomes" id="UP000636793">
    <property type="component" value="Unassembled WGS sequence"/>
</dbReference>
<reference evidence="3" key="2">
    <citation type="submission" date="2020-09" db="EMBL/GenBank/DDBJ databases">
        <authorList>
            <person name="Sun Q."/>
            <person name="Zhou Y."/>
        </authorList>
    </citation>
    <scope>NUCLEOTIDE SEQUENCE</scope>
    <source>
        <strain evidence="3">CGMCC 1.15085</strain>
    </source>
</reference>
<dbReference type="AlphaFoldDB" id="A0A916TEA8"/>
<evidence type="ECO:0000313" key="4">
    <source>
        <dbReference type="Proteomes" id="UP000636793"/>
    </source>
</evidence>
<dbReference type="EMBL" id="BMHI01000005">
    <property type="protein sequence ID" value="GGB42074.1"/>
    <property type="molecule type" value="Genomic_DNA"/>
</dbReference>
<protein>
    <recommendedName>
        <fullName evidence="2">Activator of Hsp90 ATPase homologue 1/2-like C-terminal domain-containing protein</fullName>
    </recommendedName>
</protein>
<dbReference type="SUPFAM" id="SSF55961">
    <property type="entry name" value="Bet v1-like"/>
    <property type="match status" value="1"/>
</dbReference>
<comment type="caution">
    <text evidence="3">The sequence shown here is derived from an EMBL/GenBank/DDBJ whole genome shotgun (WGS) entry which is preliminary data.</text>
</comment>
<organism evidence="3 4">
    <name type="scientific">Flexivirga endophytica</name>
    <dbReference type="NCBI Taxonomy" id="1849103"/>
    <lineage>
        <taxon>Bacteria</taxon>
        <taxon>Bacillati</taxon>
        <taxon>Actinomycetota</taxon>
        <taxon>Actinomycetes</taxon>
        <taxon>Micrococcales</taxon>
        <taxon>Dermacoccaceae</taxon>
        <taxon>Flexivirga</taxon>
    </lineage>
</organism>
<comment type="similarity">
    <text evidence="1">Belongs to the AHA1 family.</text>
</comment>
<evidence type="ECO:0000256" key="1">
    <source>
        <dbReference type="ARBA" id="ARBA00006817"/>
    </source>
</evidence>
<evidence type="ECO:0000313" key="3">
    <source>
        <dbReference type="EMBL" id="GGB42074.1"/>
    </source>
</evidence>
<proteinExistence type="inferred from homology"/>
<dbReference type="Gene3D" id="3.30.530.20">
    <property type="match status" value="1"/>
</dbReference>
<gene>
    <name evidence="3" type="ORF">GCM10011492_36270</name>
</gene>
<name>A0A916TEA8_9MICO</name>
<dbReference type="Pfam" id="PF08327">
    <property type="entry name" value="AHSA1"/>
    <property type="match status" value="1"/>
</dbReference>
<keyword evidence="4" id="KW-1185">Reference proteome</keyword>